<evidence type="ECO:0008006" key="3">
    <source>
        <dbReference type="Google" id="ProtNLM"/>
    </source>
</evidence>
<accession>A0A9P4KEL2</accession>
<dbReference type="AlphaFoldDB" id="A0A9P4KEL2"/>
<reference evidence="2" key="1">
    <citation type="journal article" date="2020" name="Stud. Mycol.">
        <title>101 Dothideomycetes genomes: A test case for predicting lifestyles and emergence of pathogens.</title>
        <authorList>
            <person name="Haridas S."/>
            <person name="Albert R."/>
            <person name="Binder M."/>
            <person name="Bloem J."/>
            <person name="LaButti K."/>
            <person name="Salamov A."/>
            <person name="Andreopoulos B."/>
            <person name="Baker S."/>
            <person name="Barry K."/>
            <person name="Bills G."/>
            <person name="Bluhm B."/>
            <person name="Cannon C."/>
            <person name="Castanera R."/>
            <person name="Culley D."/>
            <person name="Daum C."/>
            <person name="Ezra D."/>
            <person name="Gonzalez J."/>
            <person name="Henrissat B."/>
            <person name="Kuo A."/>
            <person name="Liang C."/>
            <person name="Lipzen A."/>
            <person name="Lutzoni F."/>
            <person name="Magnuson J."/>
            <person name="Mondo S."/>
            <person name="Nolan M."/>
            <person name="Ohm R."/>
            <person name="Pangilinan J."/>
            <person name="Park H.-J."/>
            <person name="Ramirez L."/>
            <person name="Alfaro M."/>
            <person name="Sun H."/>
            <person name="Tritt A."/>
            <person name="Yoshinaga Y."/>
            <person name="Zwiers L.-H."/>
            <person name="Turgeon B."/>
            <person name="Goodwin S."/>
            <person name="Spatafora J."/>
            <person name="Crous P."/>
            <person name="Grigoriev I."/>
        </authorList>
    </citation>
    <scope>NUCLEOTIDE SEQUENCE [LARGE SCALE GENOMIC DNA]</scope>
    <source>
        <strain evidence="2">CBS 304.66</strain>
    </source>
</reference>
<comment type="caution">
    <text evidence="1">The sequence shown here is derived from an EMBL/GenBank/DDBJ whole genome shotgun (WGS) entry which is preliminary data.</text>
</comment>
<sequence length="102" mass="11109">MQNLPSKLHVLITSFLNSPDLGDLFLTCSHLVPLAHAIKYASPSVPQVPPADQIVNLLCALYNRPDLAKLVKRLGPTIIGLGFLDPTHALLILKDNLKLPIL</sequence>
<name>A0A9P4KEL2_9PLEO</name>
<organism evidence="1 2">
    <name type="scientific">Lojkania enalia</name>
    <dbReference type="NCBI Taxonomy" id="147567"/>
    <lineage>
        <taxon>Eukaryota</taxon>
        <taxon>Fungi</taxon>
        <taxon>Dikarya</taxon>
        <taxon>Ascomycota</taxon>
        <taxon>Pezizomycotina</taxon>
        <taxon>Dothideomycetes</taxon>
        <taxon>Pleosporomycetidae</taxon>
        <taxon>Pleosporales</taxon>
        <taxon>Pleosporales incertae sedis</taxon>
        <taxon>Lojkania</taxon>
    </lineage>
</organism>
<keyword evidence="2" id="KW-1185">Reference proteome</keyword>
<protein>
    <recommendedName>
        <fullName evidence="3">F-box domain-containing protein</fullName>
    </recommendedName>
</protein>
<dbReference type="EMBL" id="ML986611">
    <property type="protein sequence ID" value="KAF2265015.1"/>
    <property type="molecule type" value="Genomic_DNA"/>
</dbReference>
<gene>
    <name evidence="1" type="ORF">CC78DRAFT_579693</name>
</gene>
<evidence type="ECO:0000313" key="2">
    <source>
        <dbReference type="Proteomes" id="UP000800093"/>
    </source>
</evidence>
<dbReference type="Proteomes" id="UP000800093">
    <property type="component" value="Unassembled WGS sequence"/>
</dbReference>
<evidence type="ECO:0000313" key="1">
    <source>
        <dbReference type="EMBL" id="KAF2265015.1"/>
    </source>
</evidence>
<proteinExistence type="predicted"/>